<evidence type="ECO:0000313" key="8">
    <source>
        <dbReference type="Proteomes" id="UP000613740"/>
    </source>
</evidence>
<comment type="catalytic activity">
    <reaction evidence="1">
        <text>S-ubiquitinyl-[E2 ubiquitin-conjugating enzyme]-L-cysteine + [acceptor protein]-L-lysine = [E2 ubiquitin-conjugating enzyme]-L-cysteine + N(6)-ubiquitinyl-[acceptor protein]-L-lysine.</text>
        <dbReference type="EC" id="2.3.2.27"/>
    </reaction>
</comment>
<evidence type="ECO:0000313" key="7">
    <source>
        <dbReference type="EMBL" id="KAG2453063.1"/>
    </source>
</evidence>
<dbReference type="Gene3D" id="3.30.70.330">
    <property type="match status" value="2"/>
</dbReference>
<feature type="region of interest" description="Disordered" evidence="4">
    <location>
        <begin position="2149"/>
        <end position="2180"/>
    </location>
</feature>
<feature type="compositionally biased region" description="Gly residues" evidence="4">
    <location>
        <begin position="1551"/>
        <end position="1567"/>
    </location>
</feature>
<evidence type="ECO:0000256" key="2">
    <source>
        <dbReference type="ARBA" id="ARBA00012483"/>
    </source>
</evidence>
<dbReference type="PANTHER" id="PTHR46573:SF1">
    <property type="entry name" value="WD REPEAT, SAM AND U-BOX DOMAIN-CONTAINING PROTEIN 1"/>
    <property type="match status" value="1"/>
</dbReference>
<feature type="compositionally biased region" description="Pro residues" evidence="4">
    <location>
        <begin position="1256"/>
        <end position="1268"/>
    </location>
</feature>
<feature type="compositionally biased region" description="Pro residues" evidence="4">
    <location>
        <begin position="1464"/>
        <end position="1474"/>
    </location>
</feature>
<feature type="compositionally biased region" description="Gly residues" evidence="4">
    <location>
        <begin position="1229"/>
        <end position="1239"/>
    </location>
</feature>
<dbReference type="Pfam" id="PF04564">
    <property type="entry name" value="U-box"/>
    <property type="match status" value="1"/>
</dbReference>
<evidence type="ECO:0000259" key="5">
    <source>
        <dbReference type="PROSITE" id="PS50102"/>
    </source>
</evidence>
<dbReference type="EMBL" id="JAEHOD010000004">
    <property type="protein sequence ID" value="KAG2453063.1"/>
    <property type="molecule type" value="Genomic_DNA"/>
</dbReference>
<sequence>MAATQTREPLSSGERADHVAAELQAAFGAPAGSSDVQRVCSLLALLRQQFSEQAPKNWPADTVKRLWQSITGALRVAQAPEVQIASCAAVEALGQSCSSCTDLDREPASVDDAVSVVVDTVTSAAAAGGNRQVLAAAVKALLSLSGCLNCRCFYDKATQEVLGKRGAVRALLAALRVFLVPAPAADAAAAAAGGDGAEDGGAAAAATAAQQQQQAVADIFRALHYACLLHTGNTATLVEEGGYRLIMDGLAGSGKDLNVQEHGAMLLAEMACSGGGSSGSSGVASGEVLDAVATVANIARLQLQDKYIEVARAAVWSLGRLAAHTLAVAPAGSGSGNGSGGNAGSAGGSQLAEAWPLLSDPVLRVVVSMLQSCHLQDDPLVKHCLDYIAVVASAAPLHRGAAASPPAAAAAAAAANGNAPPAVAAAAADEDGSPSGGALQALMRLAAEAVLATARVACDIRLQAVVLRTLHVLLNRFPGAVALGLGPRQAEVIDQIFRIGTAARQTLEQQQATAAAAAAAAASNAAAGAGGQGAPAAGAAAPASGSHAAHAASQQQQQQQLFASKDLFLVHLFSLTSAAAATDPAAFGPANVTAAAAAAANGSSLGAYQTHVLTCLSGVVRHLTEGGGGDAISYDAAAAAAAAAAEAPAADEPAAQAPAPAVAAAAADSAATLTVGCCRYACHCCFIHDTVRGVEVLAAVRAAAALLKWCAGADGVNAADARDGTTALHVLAAGGAVPLLAAYIEAAGSDLDFLRRTRAGANALQLARGRKHTAAAQMLEDATEAAAKAAQDALLKELEAEGAEASSGPSGGKRTGSTAGSSAAAAKHQQHQQHHQHQQHKHAPVAGGAAAQPQAGGAAPEGDSEEARKAREELERKRRAAEEEYEAALEQRRRQLEEEARQQAAEEARLIELAQQESLRMATPPPQPPVAADAPAAPAAPASGAAEAADKAAAAAAAAEASAAAADAQLSAIAAAAAAVSAQAADAAAPGSLEASLQAAAAAMASGAPLPPHVAQILAQLAADQQMVAAAAAAASQVPPPAHHLPTLNGRSGGGAPPPPPAQPSLSAMDEQVTMMHGGAGGMLGMRRVVSKGAFMSPPEDAAAAAAGPAHGHGHGLLGHGAGGLGGVAGYAGSFGNLLAAGGAGPGDAGGLMGPGAGAGAGYDAGNVRSGSLGGASMDSTSSSLPQGWPGNAGAAGGGPAAFLTGALGNQAAPGMPRAGPAGDMWISGGSGSGSGAAPGRGSHADLSGMMQHPAPAAPQPPQPPPPAQLAAPGGLHESLASGGGEMWSLADEATRGPSRQLWLGNVAPGLPSAHLQALCQQFGPVQDAAVAPGTLSAAVLFARADDASRAAHALHARDVPGLSYEGKSLVVRYCSTAAADAAAAAAAAAPPPGAGAAGAPGGADAGSAGGEGVLGLGLPPSLEAALAAAGFGPGALEAAMQGLLPPDQQAALHAVLLQVSQAPAPPAQPPAAPAQPRGVAPPGGAGGRPPLGGGVHGSMGSMDHLAGMVGAGSVGDLAALQAAAGLGGPGFPGDGAGGAGSLFSGDDGDGAGAGGPAGGSQGGGSTTGDLEGDTVDVPEGKPSRHLWLGNIPLKPNKLAMELLFARFGPLESVRVFPGKTFAFVNYLAPQHAVAAKMALDGQPAPSVTGSKPMVIRYQKDTSTVPANLGMAGGKSMSRSSSTQNLTGLTAAASLARLLDEDLPPEPAVNLSNKLNPNNIHYDRELAARYKRMSKAEKEALWAQDRAMQALGANAAAMTAAVNAGAAGIAGLLDPTNAAAARLLAQAGLGNLAAGLGGAAANDFLIPRVMSAGALDYLAASHGAAAGHSAGGHPTAHHGGGGGLGGHAGGAGAGGGHHGGLFRVNTTQSLLGMQQAANAAMMLPGMGGGAGGLQGLLAQQGPGSGAGGLDGAAAALQQQIQAQQQALQQQLQQQALQQQLQQLAAGGGGGNALLNNLAVSQALANLGLTGAGGAGSTAAAAAAAAAAAVAQSTGRGGAGGAGGAGGLDWASMQAALANLGLGGAGGAAGSSPAGAAQAPAALAALLQHQQQAQQHHQQAQQQRLQQHQQAQQQQQQLSAAAAALAGADGGGFGGPQKRLPHVSSQSRLGQTPGLPPGGLGAGGLGNPLMDATTAAALMGGLQGLGGAGAPGAPGALPPPGMGMAPPSAAGLPRPPPPMGTTFKQIPPSFLCPLTRQLMSDPVVAADGITYNRPAIADWLRQHDASPVTRQPLANKMLTPNVALRNAIMSELGFTSSG</sequence>
<dbReference type="OrthoDB" id="439808at2759"/>
<reference evidence="7" key="1">
    <citation type="journal article" date="2020" name="bioRxiv">
        <title>Comparative genomics of Chlamydomonas.</title>
        <authorList>
            <person name="Craig R.J."/>
            <person name="Hasan A.R."/>
            <person name="Ness R.W."/>
            <person name="Keightley P.D."/>
        </authorList>
    </citation>
    <scope>NUCLEOTIDE SEQUENCE</scope>
    <source>
        <strain evidence="7">CCAP 11/173</strain>
    </source>
</reference>
<comment type="caution">
    <text evidence="7">The sequence shown here is derived from an EMBL/GenBank/DDBJ whole genome shotgun (WGS) entry which is preliminary data.</text>
</comment>
<dbReference type="Pfam" id="PF00076">
    <property type="entry name" value="RRM_1"/>
    <property type="match status" value="1"/>
</dbReference>
<name>A0A835WTM2_9CHLO</name>
<feature type="region of interest" description="Disordered" evidence="4">
    <location>
        <begin position="1174"/>
        <end position="1196"/>
    </location>
</feature>
<dbReference type="PROSITE" id="PS50102">
    <property type="entry name" value="RRM"/>
    <property type="match status" value="2"/>
</dbReference>
<protein>
    <recommendedName>
        <fullName evidence="2">RING-type E3 ubiquitin transferase</fullName>
        <ecNumber evidence="2">2.3.2.27</ecNumber>
    </recommendedName>
</protein>
<feature type="compositionally biased region" description="Gly residues" evidence="4">
    <location>
        <begin position="2116"/>
        <end position="2125"/>
    </location>
</feature>
<feature type="region of interest" description="Disordered" evidence="4">
    <location>
        <begin position="1826"/>
        <end position="1852"/>
    </location>
</feature>
<dbReference type="InterPro" id="IPR016024">
    <property type="entry name" value="ARM-type_fold"/>
</dbReference>
<feature type="compositionally biased region" description="Basic residues" evidence="4">
    <location>
        <begin position="828"/>
        <end position="843"/>
    </location>
</feature>
<proteinExistence type="predicted"/>
<dbReference type="EC" id="2.3.2.27" evidence="2"/>
<dbReference type="PROSITE" id="PS51698">
    <property type="entry name" value="U_BOX"/>
    <property type="match status" value="1"/>
</dbReference>
<accession>A0A835WTM2</accession>
<dbReference type="InterPro" id="IPR012677">
    <property type="entry name" value="Nucleotide-bd_a/b_plait_sf"/>
</dbReference>
<dbReference type="InterPro" id="IPR052085">
    <property type="entry name" value="WD-SAM-U-box"/>
</dbReference>
<feature type="compositionally biased region" description="Gly residues" evidence="4">
    <location>
        <begin position="1482"/>
        <end position="1498"/>
    </location>
</feature>
<feature type="region of interest" description="Disordered" evidence="4">
    <location>
        <begin position="2086"/>
        <end position="2125"/>
    </location>
</feature>
<dbReference type="GO" id="GO:0016567">
    <property type="term" value="P:protein ubiquitination"/>
    <property type="evidence" value="ECO:0007669"/>
    <property type="project" value="UniProtKB-UniPathway"/>
</dbReference>
<dbReference type="Gene3D" id="3.30.40.10">
    <property type="entry name" value="Zinc/RING finger domain, C3HC4 (zinc finger)"/>
    <property type="match status" value="1"/>
</dbReference>
<feature type="compositionally biased region" description="Low complexity" evidence="4">
    <location>
        <begin position="930"/>
        <end position="943"/>
    </location>
</feature>
<dbReference type="UniPathway" id="UPA00143"/>
<dbReference type="SUPFAM" id="SSF57850">
    <property type="entry name" value="RING/U-box"/>
    <property type="match status" value="1"/>
</dbReference>
<feature type="region of interest" description="Disordered" evidence="4">
    <location>
        <begin position="1034"/>
        <end position="1066"/>
    </location>
</feature>
<dbReference type="SMART" id="SM00504">
    <property type="entry name" value="Ubox"/>
    <property type="match status" value="1"/>
</dbReference>
<feature type="region of interest" description="Disordered" evidence="4">
    <location>
        <begin position="1214"/>
        <end position="1283"/>
    </location>
</feature>
<feature type="region of interest" description="Disordered" evidence="4">
    <location>
        <begin position="920"/>
        <end position="943"/>
    </location>
</feature>
<feature type="domain" description="U-box" evidence="6">
    <location>
        <begin position="2184"/>
        <end position="2257"/>
    </location>
</feature>
<keyword evidence="8" id="KW-1185">Reference proteome</keyword>
<feature type="region of interest" description="Disordered" evidence="4">
    <location>
        <begin position="1538"/>
        <end position="1585"/>
    </location>
</feature>
<dbReference type="GO" id="GO:0003723">
    <property type="term" value="F:RNA binding"/>
    <property type="evidence" value="ECO:0007669"/>
    <property type="project" value="UniProtKB-UniRule"/>
</dbReference>
<feature type="domain" description="RRM" evidence="5">
    <location>
        <begin position="1300"/>
        <end position="1377"/>
    </location>
</feature>
<dbReference type="Proteomes" id="UP000613740">
    <property type="component" value="Unassembled WGS sequence"/>
</dbReference>
<feature type="compositionally biased region" description="Low complexity" evidence="4">
    <location>
        <begin position="844"/>
        <end position="860"/>
    </location>
</feature>
<dbReference type="InterPro" id="IPR035979">
    <property type="entry name" value="RBD_domain_sf"/>
</dbReference>
<feature type="region of interest" description="Disordered" evidence="4">
    <location>
        <begin position="799"/>
        <end position="882"/>
    </location>
</feature>
<evidence type="ECO:0000256" key="4">
    <source>
        <dbReference type="SAM" id="MobiDB-lite"/>
    </source>
</evidence>
<keyword evidence="3" id="KW-0694">RNA-binding</keyword>
<evidence type="ECO:0000256" key="3">
    <source>
        <dbReference type="PROSITE-ProRule" id="PRU00176"/>
    </source>
</evidence>
<evidence type="ECO:0000256" key="1">
    <source>
        <dbReference type="ARBA" id="ARBA00000900"/>
    </source>
</evidence>
<dbReference type="CDD" id="cd16655">
    <property type="entry name" value="RING-Ubox_WDSUB1-like"/>
    <property type="match status" value="1"/>
</dbReference>
<dbReference type="InterPro" id="IPR003613">
    <property type="entry name" value="Ubox_domain"/>
</dbReference>
<dbReference type="InterPro" id="IPR013083">
    <property type="entry name" value="Znf_RING/FYVE/PHD"/>
</dbReference>
<feature type="compositionally biased region" description="Low complexity" evidence="4">
    <location>
        <begin position="2161"/>
        <end position="2171"/>
    </location>
</feature>
<feature type="domain" description="RRM" evidence="5">
    <location>
        <begin position="1585"/>
        <end position="1661"/>
    </location>
</feature>
<feature type="region of interest" description="Disordered" evidence="4">
    <location>
        <begin position="2047"/>
        <end position="2073"/>
    </location>
</feature>
<dbReference type="InterPro" id="IPR000504">
    <property type="entry name" value="RRM_dom"/>
</dbReference>
<feature type="compositionally biased region" description="Basic and acidic residues" evidence="4">
    <location>
        <begin position="865"/>
        <end position="882"/>
    </location>
</feature>
<evidence type="ECO:0000259" key="6">
    <source>
        <dbReference type="PROSITE" id="PS51698"/>
    </source>
</evidence>
<gene>
    <name evidence="7" type="ORF">HYH02_002396</name>
</gene>
<feature type="compositionally biased region" description="Low complexity" evidence="4">
    <location>
        <begin position="1214"/>
        <end position="1223"/>
    </location>
</feature>
<feature type="region of interest" description="Disordered" evidence="4">
    <location>
        <begin position="1463"/>
        <end position="1500"/>
    </location>
</feature>
<organism evidence="7 8">
    <name type="scientific">Chlamydomonas schloesseri</name>
    <dbReference type="NCBI Taxonomy" id="2026947"/>
    <lineage>
        <taxon>Eukaryota</taxon>
        <taxon>Viridiplantae</taxon>
        <taxon>Chlorophyta</taxon>
        <taxon>core chlorophytes</taxon>
        <taxon>Chlorophyceae</taxon>
        <taxon>CS clade</taxon>
        <taxon>Chlamydomonadales</taxon>
        <taxon>Chlamydomonadaceae</taxon>
        <taxon>Chlamydomonas</taxon>
    </lineage>
</organism>
<dbReference type="SMART" id="SM00360">
    <property type="entry name" value="RRM"/>
    <property type="match status" value="2"/>
</dbReference>
<dbReference type="PANTHER" id="PTHR46573">
    <property type="entry name" value="WD REPEAT, SAM AND U-BOX DOMAIN-CONTAINING PROTEIN 1"/>
    <property type="match status" value="1"/>
</dbReference>
<dbReference type="GO" id="GO:0061630">
    <property type="term" value="F:ubiquitin protein ligase activity"/>
    <property type="evidence" value="ECO:0007669"/>
    <property type="project" value="UniProtKB-EC"/>
</dbReference>
<feature type="compositionally biased region" description="Gly residues" evidence="4">
    <location>
        <begin position="1838"/>
        <end position="1852"/>
    </location>
</feature>
<dbReference type="SUPFAM" id="SSF54928">
    <property type="entry name" value="RNA-binding domain, RBD"/>
    <property type="match status" value="2"/>
</dbReference>
<dbReference type="SUPFAM" id="SSF48371">
    <property type="entry name" value="ARM repeat"/>
    <property type="match status" value="1"/>
</dbReference>